<evidence type="ECO:0000256" key="7">
    <source>
        <dbReference type="ARBA" id="ARBA00022989"/>
    </source>
</evidence>
<evidence type="ECO:0000256" key="13">
    <source>
        <dbReference type="SAM" id="SignalP"/>
    </source>
</evidence>
<dbReference type="Pfam" id="PF04526">
    <property type="entry name" value="DUF568"/>
    <property type="match status" value="1"/>
</dbReference>
<gene>
    <name evidence="16" type="ORF">CASFOL_031690</name>
</gene>
<dbReference type="InterPro" id="IPR005018">
    <property type="entry name" value="DOMON_domain"/>
</dbReference>
<sequence>MPKHIFFIIFLLFSLHKPSNGQSCSNYNFATTQTFTSCTNLPFLNSFLHWNYNQSSKTVQLAYRHVGSTQSRWVAWAVNPTGHGMVGSQAIVAFKKPDGTMRAYTTPIDSYQTKMQPGDLSFRVSDLSATSTKNQEIVIFATLELDENIIRSSSVNHVWQEGPLSGDFPAMHGASGSNVKSMGTIDLISGNSGTGAINSNTKKKNVHGVMNAISWGIMMPVGAVFARYLKVFPSADPAWFYLHATCQTTAYITGVAGFATGLRLGSESVGVQYTSHRFIGIALFCLGTLQVFALLLRPNKDHKHRFYWNIYHHTIGYSVIILSIVNVFKGFDILNPDGKWKKMYILILIGLALVAATLEVYTWCVVSTRKRKSNDARSKSDIGITRSNGYNGYEEARIQDRVV</sequence>
<accession>A0ABD3C8D8</accession>
<feature type="binding site" description="axial binding residue" evidence="11">
    <location>
        <position position="243"/>
    </location>
    <ligand>
        <name>heme b</name>
        <dbReference type="ChEBI" id="CHEBI:60344"/>
        <label>1</label>
    </ligand>
    <ligandPart>
        <name>Fe</name>
        <dbReference type="ChEBI" id="CHEBI:18248"/>
    </ligandPart>
</feature>
<dbReference type="InterPro" id="IPR017214">
    <property type="entry name" value="UCP037471"/>
</dbReference>
<keyword evidence="4 11" id="KW-0479">Metal-binding</keyword>
<organism evidence="16 17">
    <name type="scientific">Castilleja foliolosa</name>
    <dbReference type="NCBI Taxonomy" id="1961234"/>
    <lineage>
        <taxon>Eukaryota</taxon>
        <taxon>Viridiplantae</taxon>
        <taxon>Streptophyta</taxon>
        <taxon>Embryophyta</taxon>
        <taxon>Tracheophyta</taxon>
        <taxon>Spermatophyta</taxon>
        <taxon>Magnoliopsida</taxon>
        <taxon>eudicotyledons</taxon>
        <taxon>Gunneridae</taxon>
        <taxon>Pentapetalae</taxon>
        <taxon>asterids</taxon>
        <taxon>lamiids</taxon>
        <taxon>Lamiales</taxon>
        <taxon>Orobanchaceae</taxon>
        <taxon>Pedicularideae</taxon>
        <taxon>Castillejinae</taxon>
        <taxon>Castilleja</taxon>
    </lineage>
</organism>
<name>A0ABD3C8D8_9LAMI</name>
<evidence type="ECO:0000256" key="2">
    <source>
        <dbReference type="ARBA" id="ARBA00022448"/>
    </source>
</evidence>
<comment type="caution">
    <text evidence="16">The sequence shown here is derived from an EMBL/GenBank/DDBJ whole genome shotgun (WGS) entry which is preliminary data.</text>
</comment>
<dbReference type="PIRSF" id="PIRSF037471">
    <property type="entry name" value="UCP037471"/>
    <property type="match status" value="1"/>
</dbReference>
<dbReference type="FunFam" id="1.20.120.1770:FF:000007">
    <property type="entry name" value="Cytochrome b561 and DOMON domain-containing protein"/>
    <property type="match status" value="1"/>
</dbReference>
<reference evidence="17" key="1">
    <citation type="journal article" date="2024" name="IScience">
        <title>Strigolactones Initiate the Formation of Haustorium-like Structures in Castilleja.</title>
        <authorList>
            <person name="Buerger M."/>
            <person name="Peterson D."/>
            <person name="Chory J."/>
        </authorList>
    </citation>
    <scope>NUCLEOTIDE SEQUENCE [LARGE SCALE GENOMIC DNA]</scope>
</reference>
<feature type="transmembrane region" description="Helical" evidence="12">
    <location>
        <begin position="238"/>
        <end position="258"/>
    </location>
</feature>
<evidence type="ECO:0000256" key="12">
    <source>
        <dbReference type="SAM" id="Phobius"/>
    </source>
</evidence>
<feature type="domain" description="Cytochrome b561" evidence="15">
    <location>
        <begin position="171"/>
        <end position="367"/>
    </location>
</feature>
<feature type="transmembrane region" description="Helical" evidence="12">
    <location>
        <begin position="343"/>
        <end position="366"/>
    </location>
</feature>
<proteinExistence type="predicted"/>
<dbReference type="PROSITE" id="PS50939">
    <property type="entry name" value="CYTOCHROME_B561"/>
    <property type="match status" value="1"/>
</dbReference>
<feature type="binding site" description="axial binding residue" evidence="11">
    <location>
        <position position="207"/>
    </location>
    <ligand>
        <name>heme b</name>
        <dbReference type="ChEBI" id="CHEBI:60344"/>
        <label>1</label>
    </ligand>
    <ligandPart>
        <name>Fe</name>
        <dbReference type="ChEBI" id="CHEBI:18248"/>
    </ligandPart>
</feature>
<evidence type="ECO:0000256" key="11">
    <source>
        <dbReference type="PIRSR" id="PIRSR037471-1"/>
    </source>
</evidence>
<feature type="binding site" description="axial binding residue" evidence="11">
    <location>
        <position position="312"/>
    </location>
    <ligand>
        <name>heme b</name>
        <dbReference type="ChEBI" id="CHEBI:60344"/>
        <label>1</label>
    </ligand>
    <ligandPart>
        <name>Fe</name>
        <dbReference type="ChEBI" id="CHEBI:18248"/>
    </ligandPart>
</feature>
<evidence type="ECO:0000313" key="17">
    <source>
        <dbReference type="Proteomes" id="UP001632038"/>
    </source>
</evidence>
<comment type="cofactor">
    <cofactor evidence="10">
        <name>heme b</name>
        <dbReference type="ChEBI" id="CHEBI:60344"/>
    </cofactor>
    <text evidence="10">Binds 2 heme b groups non-covalently.</text>
</comment>
<keyword evidence="8 10" id="KW-0472">Membrane</keyword>
<dbReference type="InterPro" id="IPR045265">
    <property type="entry name" value="AIR12_DOMON"/>
</dbReference>
<dbReference type="PANTHER" id="PTHR23130">
    <property type="entry name" value="CYTOCHROME B561 AND DOMON DOMAIN-CONTAINING PROTEIN"/>
    <property type="match status" value="1"/>
</dbReference>
<evidence type="ECO:0000256" key="1">
    <source>
        <dbReference type="ARBA" id="ARBA00004141"/>
    </source>
</evidence>
<comment type="function">
    <text evidence="9">May act as a catecholamine-responsive trans-membrane electron transporter.</text>
</comment>
<keyword evidence="6 10" id="KW-0249">Electron transport</keyword>
<keyword evidence="3 12" id="KW-0812">Transmembrane</keyword>
<dbReference type="Gene3D" id="1.20.120.1770">
    <property type="match status" value="1"/>
</dbReference>
<feature type="chain" id="PRO_5044881113" description="Cytochrome b561 and DOMON domain-containing protein" evidence="13">
    <location>
        <begin position="22"/>
        <end position="403"/>
    </location>
</feature>
<evidence type="ECO:0000259" key="15">
    <source>
        <dbReference type="PROSITE" id="PS50939"/>
    </source>
</evidence>
<dbReference type="EMBL" id="JAVIJP010000053">
    <property type="protein sequence ID" value="KAL3625022.1"/>
    <property type="molecule type" value="Genomic_DNA"/>
</dbReference>
<dbReference type="AlphaFoldDB" id="A0ABD3C8D8"/>
<evidence type="ECO:0000256" key="3">
    <source>
        <dbReference type="ARBA" id="ARBA00022692"/>
    </source>
</evidence>
<feature type="transmembrane region" description="Helical" evidence="12">
    <location>
        <begin position="308"/>
        <end position="331"/>
    </location>
</feature>
<dbReference type="SMART" id="SM00665">
    <property type="entry name" value="B561"/>
    <property type="match status" value="1"/>
</dbReference>
<dbReference type="Pfam" id="PF03188">
    <property type="entry name" value="Cytochrom_B561"/>
    <property type="match status" value="1"/>
</dbReference>
<feature type="transmembrane region" description="Helical" evidence="12">
    <location>
        <begin position="278"/>
        <end position="296"/>
    </location>
</feature>
<dbReference type="CDD" id="cd08760">
    <property type="entry name" value="Cyt_b561_FRRS1_like"/>
    <property type="match status" value="1"/>
</dbReference>
<dbReference type="GO" id="GO:0046872">
    <property type="term" value="F:metal ion binding"/>
    <property type="evidence" value="ECO:0007669"/>
    <property type="project" value="UniProtKB-KW"/>
</dbReference>
<comment type="subcellular location">
    <subcellularLocation>
        <location evidence="1">Membrane</location>
        <topology evidence="1">Multi-pass membrane protein</topology>
    </subcellularLocation>
</comment>
<evidence type="ECO:0000256" key="9">
    <source>
        <dbReference type="ARBA" id="ARBA00053871"/>
    </source>
</evidence>
<dbReference type="CDD" id="cd09629">
    <property type="entry name" value="DOMON_CIL1_like"/>
    <property type="match status" value="1"/>
</dbReference>
<keyword evidence="7 12" id="KW-1133">Transmembrane helix</keyword>
<feature type="domain" description="DOMON" evidence="14">
    <location>
        <begin position="44"/>
        <end position="162"/>
    </location>
</feature>
<feature type="transmembrane region" description="Helical" evidence="12">
    <location>
        <begin position="208"/>
        <end position="226"/>
    </location>
</feature>
<evidence type="ECO:0000256" key="5">
    <source>
        <dbReference type="ARBA" id="ARBA00022729"/>
    </source>
</evidence>
<evidence type="ECO:0000256" key="8">
    <source>
        <dbReference type="ARBA" id="ARBA00023136"/>
    </source>
</evidence>
<protein>
    <recommendedName>
        <fullName evidence="10">Cytochrome b561 and DOMON domain-containing protein</fullName>
    </recommendedName>
</protein>
<keyword evidence="2 10" id="KW-0813">Transport</keyword>
<evidence type="ECO:0000256" key="10">
    <source>
        <dbReference type="PIRNR" id="PIRNR037471"/>
    </source>
</evidence>
<keyword evidence="5 13" id="KW-0732">Signal</keyword>
<feature type="signal peptide" evidence="13">
    <location>
        <begin position="1"/>
        <end position="21"/>
    </location>
</feature>
<dbReference type="PROSITE" id="PS50836">
    <property type="entry name" value="DOMON"/>
    <property type="match status" value="1"/>
</dbReference>
<evidence type="ECO:0000313" key="16">
    <source>
        <dbReference type="EMBL" id="KAL3625022.1"/>
    </source>
</evidence>
<feature type="binding site" description="axial binding residue" evidence="11">
    <location>
        <position position="276"/>
    </location>
    <ligand>
        <name>heme b</name>
        <dbReference type="ChEBI" id="CHEBI:60344"/>
        <label>1</label>
    </ligand>
    <ligandPart>
        <name>Fe</name>
        <dbReference type="ChEBI" id="CHEBI:18248"/>
    </ligandPart>
</feature>
<dbReference type="GO" id="GO:0016020">
    <property type="term" value="C:membrane"/>
    <property type="evidence" value="ECO:0007669"/>
    <property type="project" value="UniProtKB-SubCell"/>
</dbReference>
<evidence type="ECO:0000256" key="6">
    <source>
        <dbReference type="ARBA" id="ARBA00022982"/>
    </source>
</evidence>
<dbReference type="Proteomes" id="UP001632038">
    <property type="component" value="Unassembled WGS sequence"/>
</dbReference>
<keyword evidence="11" id="KW-0408">Iron</keyword>
<keyword evidence="17" id="KW-1185">Reference proteome</keyword>
<dbReference type="PANTHER" id="PTHR23130:SF167">
    <property type="entry name" value="CYTOCHROME B561 AND DOMON DOMAIN-CONTAINING PROTEIN"/>
    <property type="match status" value="1"/>
</dbReference>
<dbReference type="InterPro" id="IPR006593">
    <property type="entry name" value="Cyt_b561/ferric_Rdtase_TM"/>
</dbReference>
<evidence type="ECO:0000259" key="14">
    <source>
        <dbReference type="PROSITE" id="PS50836"/>
    </source>
</evidence>
<evidence type="ECO:0000256" key="4">
    <source>
        <dbReference type="ARBA" id="ARBA00022723"/>
    </source>
</evidence>